<keyword evidence="1" id="KW-0479">Metal-binding</keyword>
<feature type="compositionally biased region" description="Polar residues" evidence="2">
    <location>
        <begin position="181"/>
        <end position="192"/>
    </location>
</feature>
<gene>
    <name evidence="4" type="ORF">PG991_000031</name>
</gene>
<evidence type="ECO:0000313" key="5">
    <source>
        <dbReference type="Proteomes" id="UP001396898"/>
    </source>
</evidence>
<dbReference type="PROSITE" id="PS50158">
    <property type="entry name" value="ZF_CCHC"/>
    <property type="match status" value="1"/>
</dbReference>
<keyword evidence="5" id="KW-1185">Reference proteome</keyword>
<feature type="compositionally biased region" description="Acidic residues" evidence="2">
    <location>
        <begin position="35"/>
        <end position="45"/>
    </location>
</feature>
<dbReference type="Gene3D" id="4.10.60.10">
    <property type="entry name" value="Zinc finger, CCHC-type"/>
    <property type="match status" value="1"/>
</dbReference>
<dbReference type="EMBL" id="JAQQWI010000001">
    <property type="protein sequence ID" value="KAK8040243.1"/>
    <property type="molecule type" value="Genomic_DNA"/>
</dbReference>
<dbReference type="Proteomes" id="UP001396898">
    <property type="component" value="Unassembled WGS sequence"/>
</dbReference>
<organism evidence="4 5">
    <name type="scientific">Apiospora marii</name>
    <dbReference type="NCBI Taxonomy" id="335849"/>
    <lineage>
        <taxon>Eukaryota</taxon>
        <taxon>Fungi</taxon>
        <taxon>Dikarya</taxon>
        <taxon>Ascomycota</taxon>
        <taxon>Pezizomycotina</taxon>
        <taxon>Sordariomycetes</taxon>
        <taxon>Xylariomycetidae</taxon>
        <taxon>Amphisphaeriales</taxon>
        <taxon>Apiosporaceae</taxon>
        <taxon>Apiospora</taxon>
    </lineage>
</organism>
<accession>A0ABR1T0Z9</accession>
<evidence type="ECO:0000259" key="3">
    <source>
        <dbReference type="PROSITE" id="PS50158"/>
    </source>
</evidence>
<feature type="region of interest" description="Disordered" evidence="2">
    <location>
        <begin position="1"/>
        <end position="57"/>
    </location>
</feature>
<proteinExistence type="predicted"/>
<evidence type="ECO:0000256" key="2">
    <source>
        <dbReference type="SAM" id="MobiDB-lite"/>
    </source>
</evidence>
<protein>
    <recommendedName>
        <fullName evidence="3">CCHC-type domain-containing protein</fullName>
    </recommendedName>
</protein>
<evidence type="ECO:0000256" key="1">
    <source>
        <dbReference type="PROSITE-ProRule" id="PRU00047"/>
    </source>
</evidence>
<comment type="caution">
    <text evidence="4">The sequence shown here is derived from an EMBL/GenBank/DDBJ whole genome shotgun (WGS) entry which is preliminary data.</text>
</comment>
<name>A0ABR1T0Z9_9PEZI</name>
<dbReference type="InterPro" id="IPR001878">
    <property type="entry name" value="Znf_CCHC"/>
</dbReference>
<sequence length="378" mass="41086">MADKKPVNKGPPGVFGALLARARDAEQKRKRQDGEDGADDDDAEEMSLAPPAPMLQMLSPRDVEARFTRGGALAGLPSLRNPEDRNFAFGGSNNTFTCDDPDTASKLPYQFADLQPDGQFPDSTVHYRRNNQFANLLAERGLNRMRALGPNDSRAPSRAPSSRAPLRAPSLAAAQAPSLATTAKSSAPQQTMGPPKKKAKRGGNRCGNCGKHGHKVKDCAGPPAEDGFIHACPVHNSGAHTLDECREAQNMTLEVKYTSLVSTRHNLCPLYFNEAWEDTAWTVINSVGDANVKDALPFSSDFSKTIPLEKFDAYDYDAPDPACLGHEPETATIAAFKAWYRMAILGENTQSEHPEPNDQDTLEYSRHALDPNVDATIL</sequence>
<keyword evidence="1" id="KW-0863">Zinc-finger</keyword>
<feature type="region of interest" description="Disordered" evidence="2">
    <location>
        <begin position="147"/>
        <end position="205"/>
    </location>
</feature>
<feature type="domain" description="CCHC-type" evidence="3">
    <location>
        <begin position="205"/>
        <end position="219"/>
    </location>
</feature>
<keyword evidence="1" id="KW-0862">Zinc</keyword>
<reference evidence="4 5" key="1">
    <citation type="submission" date="2023-01" db="EMBL/GenBank/DDBJ databases">
        <title>Analysis of 21 Apiospora genomes using comparative genomics revels a genus with tremendous synthesis potential of carbohydrate active enzymes and secondary metabolites.</title>
        <authorList>
            <person name="Sorensen T."/>
        </authorList>
    </citation>
    <scope>NUCLEOTIDE SEQUENCE [LARGE SCALE GENOMIC DNA]</scope>
    <source>
        <strain evidence="4 5">CBS 20057</strain>
    </source>
</reference>
<feature type="compositionally biased region" description="Low complexity" evidence="2">
    <location>
        <begin position="153"/>
        <end position="180"/>
    </location>
</feature>
<evidence type="ECO:0000313" key="4">
    <source>
        <dbReference type="EMBL" id="KAK8040243.1"/>
    </source>
</evidence>